<keyword evidence="6" id="KW-1185">Reference proteome</keyword>
<feature type="chain" id="PRO_5042935230" description="RRM domain-containing protein" evidence="3">
    <location>
        <begin position="25"/>
        <end position="176"/>
    </location>
</feature>
<evidence type="ECO:0000256" key="1">
    <source>
        <dbReference type="ARBA" id="ARBA00022884"/>
    </source>
</evidence>
<organism evidence="5 6">
    <name type="scientific">Stephania yunnanensis</name>
    <dbReference type="NCBI Taxonomy" id="152371"/>
    <lineage>
        <taxon>Eukaryota</taxon>
        <taxon>Viridiplantae</taxon>
        <taxon>Streptophyta</taxon>
        <taxon>Embryophyta</taxon>
        <taxon>Tracheophyta</taxon>
        <taxon>Spermatophyta</taxon>
        <taxon>Magnoliopsida</taxon>
        <taxon>Ranunculales</taxon>
        <taxon>Menispermaceae</taxon>
        <taxon>Menispermoideae</taxon>
        <taxon>Cissampelideae</taxon>
        <taxon>Stephania</taxon>
    </lineage>
</organism>
<feature type="signal peptide" evidence="3">
    <location>
        <begin position="1"/>
        <end position="24"/>
    </location>
</feature>
<evidence type="ECO:0000256" key="2">
    <source>
        <dbReference type="PROSITE-ProRule" id="PRU00176"/>
    </source>
</evidence>
<feature type="domain" description="RRM" evidence="4">
    <location>
        <begin position="122"/>
        <end position="176"/>
    </location>
</feature>
<gene>
    <name evidence="5" type="ORF">Syun_018691</name>
</gene>
<evidence type="ECO:0000313" key="5">
    <source>
        <dbReference type="EMBL" id="KAK9121074.1"/>
    </source>
</evidence>
<evidence type="ECO:0000313" key="6">
    <source>
        <dbReference type="Proteomes" id="UP001420932"/>
    </source>
</evidence>
<dbReference type="InterPro" id="IPR012677">
    <property type="entry name" value="Nucleotide-bd_a/b_plait_sf"/>
</dbReference>
<evidence type="ECO:0000256" key="3">
    <source>
        <dbReference type="SAM" id="SignalP"/>
    </source>
</evidence>
<keyword evidence="3" id="KW-0732">Signal</keyword>
<keyword evidence="1 2" id="KW-0694">RNA-binding</keyword>
<dbReference type="Gene3D" id="3.30.70.330">
    <property type="match status" value="1"/>
</dbReference>
<dbReference type="EMBL" id="JBBNAF010000008">
    <property type="protein sequence ID" value="KAK9121074.1"/>
    <property type="molecule type" value="Genomic_DNA"/>
</dbReference>
<dbReference type="InterPro" id="IPR000504">
    <property type="entry name" value="RRM_dom"/>
</dbReference>
<dbReference type="SUPFAM" id="SSF54928">
    <property type="entry name" value="RNA-binding domain, RBD"/>
    <property type="match status" value="1"/>
</dbReference>
<dbReference type="PANTHER" id="PTHR21245">
    <property type="entry name" value="HETEROGENEOUS NUCLEAR RIBONUCLEOPROTEIN"/>
    <property type="match status" value="1"/>
</dbReference>
<name>A0AAP0NWL5_9MAGN</name>
<proteinExistence type="predicted"/>
<evidence type="ECO:0000259" key="4">
    <source>
        <dbReference type="PROSITE" id="PS50102"/>
    </source>
</evidence>
<accession>A0AAP0NWL5</accession>
<sequence>MKRSAHGVILELLLKASNVLDVGGCDDEVPYFVFCAFSDRRVLERLKNLGVEQIEEIYLPDNPNKEGKSIGYALLEFKHPFRCNVRISRLKQPDALFGRDRSAKVAFSQSIHPSEEALLQVKIVYLEGLAESWEEDKLKKLCEQYGEDEKVQLSRKYLSTRRKDFGFVSFVTRESA</sequence>
<dbReference type="Pfam" id="PF00076">
    <property type="entry name" value="RRM_1"/>
    <property type="match status" value="1"/>
</dbReference>
<dbReference type="GO" id="GO:0003723">
    <property type="term" value="F:RNA binding"/>
    <property type="evidence" value="ECO:0007669"/>
    <property type="project" value="UniProtKB-UniRule"/>
</dbReference>
<protein>
    <recommendedName>
        <fullName evidence="4">RRM domain-containing protein</fullName>
    </recommendedName>
</protein>
<dbReference type="Proteomes" id="UP001420932">
    <property type="component" value="Unassembled WGS sequence"/>
</dbReference>
<comment type="caution">
    <text evidence="5">The sequence shown here is derived from an EMBL/GenBank/DDBJ whole genome shotgun (WGS) entry which is preliminary data.</text>
</comment>
<dbReference type="PROSITE" id="PS50102">
    <property type="entry name" value="RRM"/>
    <property type="match status" value="1"/>
</dbReference>
<dbReference type="InterPro" id="IPR035979">
    <property type="entry name" value="RBD_domain_sf"/>
</dbReference>
<dbReference type="AlphaFoldDB" id="A0AAP0NWL5"/>
<reference evidence="5 6" key="1">
    <citation type="submission" date="2024-01" db="EMBL/GenBank/DDBJ databases">
        <title>Genome assemblies of Stephania.</title>
        <authorList>
            <person name="Yang L."/>
        </authorList>
    </citation>
    <scope>NUCLEOTIDE SEQUENCE [LARGE SCALE GENOMIC DNA]</scope>
    <source>
        <strain evidence="5">YNDBR</strain>
        <tissue evidence="5">Leaf</tissue>
    </source>
</reference>